<dbReference type="AlphaFoldDB" id="A0A645BLJ5"/>
<protein>
    <recommendedName>
        <fullName evidence="3">Phage portal protein</fullName>
    </recommendedName>
</protein>
<evidence type="ECO:0008006" key="3">
    <source>
        <dbReference type="Google" id="ProtNLM"/>
    </source>
</evidence>
<evidence type="ECO:0000313" key="2">
    <source>
        <dbReference type="EMBL" id="MPM66052.1"/>
    </source>
</evidence>
<feature type="compositionally biased region" description="Basic and acidic residues" evidence="1">
    <location>
        <begin position="59"/>
        <end position="73"/>
    </location>
</feature>
<organism evidence="2">
    <name type="scientific">bioreactor metagenome</name>
    <dbReference type="NCBI Taxonomy" id="1076179"/>
    <lineage>
        <taxon>unclassified sequences</taxon>
        <taxon>metagenomes</taxon>
        <taxon>ecological metagenomes</taxon>
    </lineage>
</organism>
<name>A0A645BLJ5_9ZZZZ</name>
<accession>A0A645BLJ5</accession>
<sequence length="73" mass="7862">MGMLDPVKEVNAAALRIKYGFSTGERESAEMTGTDYDSNIDQIAAEQNVWLSKGINPPKVDKTDDGGGDKNAE</sequence>
<dbReference type="EMBL" id="VSSQ01020862">
    <property type="protein sequence ID" value="MPM66052.1"/>
    <property type="molecule type" value="Genomic_DNA"/>
</dbReference>
<reference evidence="2" key="1">
    <citation type="submission" date="2019-08" db="EMBL/GenBank/DDBJ databases">
        <authorList>
            <person name="Kucharzyk K."/>
            <person name="Murdoch R.W."/>
            <person name="Higgins S."/>
            <person name="Loffler F."/>
        </authorList>
    </citation>
    <scope>NUCLEOTIDE SEQUENCE</scope>
</reference>
<comment type="caution">
    <text evidence="2">The sequence shown here is derived from an EMBL/GenBank/DDBJ whole genome shotgun (WGS) entry which is preliminary data.</text>
</comment>
<evidence type="ECO:0000256" key="1">
    <source>
        <dbReference type="SAM" id="MobiDB-lite"/>
    </source>
</evidence>
<feature type="region of interest" description="Disordered" evidence="1">
    <location>
        <begin position="50"/>
        <end position="73"/>
    </location>
</feature>
<proteinExistence type="predicted"/>
<gene>
    <name evidence="2" type="ORF">SDC9_112956</name>
</gene>